<evidence type="ECO:0000313" key="11">
    <source>
        <dbReference type="EMBL" id="AAK49461.1"/>
    </source>
</evidence>
<evidence type="ECO:0000256" key="9">
    <source>
        <dbReference type="SAM" id="SignalP"/>
    </source>
</evidence>
<evidence type="ECO:0000256" key="8">
    <source>
        <dbReference type="SAM" id="Coils"/>
    </source>
</evidence>
<comment type="subcellular location">
    <subcellularLocation>
        <location evidence="2">Cell membrane</location>
        <topology evidence="2">Lipid-anchor</topology>
        <topology evidence="2">GPI-anchor</topology>
    </subcellularLocation>
</comment>
<evidence type="ECO:0000256" key="4">
    <source>
        <dbReference type="ARBA" id="ARBA00022622"/>
    </source>
</evidence>
<dbReference type="AlphaFoldDB" id="Q968M5"/>
<evidence type="ECO:0000256" key="7">
    <source>
        <dbReference type="ARBA" id="ARBA00023288"/>
    </source>
</evidence>
<evidence type="ECO:0000256" key="3">
    <source>
        <dbReference type="ARBA" id="ARBA00022475"/>
    </source>
</evidence>
<feature type="signal peptide" evidence="9">
    <location>
        <begin position="1"/>
        <end position="21"/>
    </location>
</feature>
<dbReference type="GO" id="GO:0042783">
    <property type="term" value="P:symbiont-mediated evasion of host immune response"/>
    <property type="evidence" value="ECO:0007669"/>
    <property type="project" value="InterPro"/>
</dbReference>
<feature type="coiled-coil region" evidence="8">
    <location>
        <begin position="379"/>
        <end position="406"/>
    </location>
</feature>
<keyword evidence="5" id="KW-0472">Membrane</keyword>
<keyword evidence="3" id="KW-1003">Cell membrane</keyword>
<evidence type="ECO:0000259" key="10">
    <source>
        <dbReference type="Pfam" id="PF00913"/>
    </source>
</evidence>
<proteinExistence type="evidence at transcript level"/>
<dbReference type="InterPro" id="IPR027446">
    <property type="entry name" value="VSG_C_dom_sf"/>
</dbReference>
<dbReference type="SUPFAM" id="SSF118251">
    <property type="entry name" value="Variant surface glycoprotein MITAT 1.2, VSG 221, C-terminal domain"/>
    <property type="match status" value="1"/>
</dbReference>
<name>Q968M5_TRYEV</name>
<feature type="domain" description="Trypanosome variant surface glycoprotein A-type N-terminal" evidence="10">
    <location>
        <begin position="10"/>
        <end position="379"/>
    </location>
</feature>
<dbReference type="Pfam" id="PF00913">
    <property type="entry name" value="Trypan_glycop"/>
    <property type="match status" value="1"/>
</dbReference>
<dbReference type="GO" id="GO:0005886">
    <property type="term" value="C:plasma membrane"/>
    <property type="evidence" value="ECO:0007669"/>
    <property type="project" value="UniProtKB-SubCell"/>
</dbReference>
<protein>
    <submittedName>
        <fullName evidence="11">Variable surface glycoprotein</fullName>
    </submittedName>
</protein>
<accession>Q968M5</accession>
<evidence type="ECO:0000256" key="5">
    <source>
        <dbReference type="ARBA" id="ARBA00023136"/>
    </source>
</evidence>
<dbReference type="SMR" id="Q968M5"/>
<dbReference type="VEuPathDB" id="TriTrypDB:TevSTIB805.11_02.220"/>
<evidence type="ECO:0000256" key="1">
    <source>
        <dbReference type="ARBA" id="ARBA00002523"/>
    </source>
</evidence>
<reference evidence="11" key="1">
    <citation type="submission" date="2000-11" db="EMBL/GenBank/DDBJ databases">
        <title>Cloning and expression in insect cells of the T. evansi RoTat1.2 VSG.</title>
        <authorList>
            <person name="Urakawa T."/>
            <person name="Verloo D."/>
            <person name="Buscher P."/>
            <person name="Majiwa P."/>
        </authorList>
    </citation>
    <scope>NUCLEOTIDE SEQUENCE</scope>
</reference>
<keyword evidence="9" id="KW-0732">Signal</keyword>
<keyword evidence="4" id="KW-0336">GPI-anchor</keyword>
<keyword evidence="7" id="KW-0449">Lipoprotein</keyword>
<dbReference type="EMBL" id="AF317914">
    <property type="protein sequence ID" value="AAK49461.1"/>
    <property type="molecule type" value="mRNA"/>
</dbReference>
<dbReference type="Gene3D" id="4.10.110.20">
    <property type="entry name" value="Variant surface glycoprotein MITAT 1.2, VSG 221, C-terminal domain"/>
    <property type="match status" value="1"/>
</dbReference>
<dbReference type="InterPro" id="IPR001812">
    <property type="entry name" value="Trypano_VSG_A_N_dom"/>
</dbReference>
<keyword evidence="8" id="KW-0175">Coiled coil</keyword>
<feature type="chain" id="PRO_5004321529" evidence="9">
    <location>
        <begin position="22"/>
        <end position="487"/>
    </location>
</feature>
<gene>
    <name evidence="11" type="primary">VSG</name>
</gene>
<keyword evidence="6" id="KW-0325">Glycoprotein</keyword>
<dbReference type="Gene3D" id="1.10.470.10">
    <property type="entry name" value="Variant Surface Glycoprotein, subunit A, domain 2"/>
    <property type="match status" value="1"/>
</dbReference>
<evidence type="ECO:0000256" key="2">
    <source>
        <dbReference type="ARBA" id="ARBA00004609"/>
    </source>
</evidence>
<evidence type="ECO:0000256" key="6">
    <source>
        <dbReference type="ARBA" id="ARBA00023180"/>
    </source>
</evidence>
<sequence>MQTKALVGVLLFVLYRSTTDAANVALKGNVWKPLCELAAATRNGPSHGTAHFAAIENSVETYTKLKLKLLIYAAAKGSTTEASAARGLAAAADRHIRAAATTAKDKSRVILPAVAYGGEVAGAISSALKFLKHAVGNSKFCVGKADGTNADGNNEIDALGCGEANYDTSAPGDSYLEGDISADGFTKLTAVAAGNGHVGSNTCGVFKAITGNDGEAGGIKIATSNIKVHLAHGLIEGKVDDQPERAEFSNNFGQGKAHHTDYLGRTHAALINLKRLEMEKVPELTEETLKTLADDPAATATLNVEECARTSNKKITTTEPPKPPITEKYFGKDKSKIKELWNNLKKEEIEGTEDDTTKKVALETVNSIDKLQQALEFYTARAAYTIEKLKKEVDKLQAESDAKNKASTKVTETDETCEKKGTGAECKDGCKLTGVVDNKKCVVDPDFVKKEVEGVKAENDGKTTTNTTGSNSLLIKASPLFLAVLLF</sequence>
<organism evidence="11">
    <name type="scientific">Trypanosoma evansi</name>
    <dbReference type="NCBI Taxonomy" id="5697"/>
    <lineage>
        <taxon>Eukaryota</taxon>
        <taxon>Discoba</taxon>
        <taxon>Euglenozoa</taxon>
        <taxon>Kinetoplastea</taxon>
        <taxon>Metakinetoplastina</taxon>
        <taxon>Trypanosomatida</taxon>
        <taxon>Trypanosomatidae</taxon>
        <taxon>Trypanosoma</taxon>
    </lineage>
</organism>
<dbReference type="GO" id="GO:0098552">
    <property type="term" value="C:side of membrane"/>
    <property type="evidence" value="ECO:0007669"/>
    <property type="project" value="UniProtKB-KW"/>
</dbReference>
<comment type="function">
    <text evidence="1">VSG forms a coat on the surface of the parasite. The trypanosome evades the immune response of the host by expressing a series of antigenically distinct VSGs from an estimated 1000 VSG genes.</text>
</comment>
<dbReference type="FunFam" id="4.10.110.20:FF:000001">
    <property type="entry name" value="Variant surface glycoprotein (VSG), putative"/>
    <property type="match status" value="1"/>
</dbReference>
<dbReference type="SUPFAM" id="SSF58087">
    <property type="entry name" value="Variant surface glycoprotein (N-terminal domain)"/>
    <property type="match status" value="1"/>
</dbReference>
<dbReference type="Gene3D" id="3.90.150.10">
    <property type="entry name" value="Variant Surface Glycoprotein, subunit A domain 1"/>
    <property type="match status" value="1"/>
</dbReference>